<dbReference type="AlphaFoldDB" id="A0A061GQD6"/>
<organism evidence="2 3">
    <name type="scientific">Theobroma cacao</name>
    <name type="common">Cacao</name>
    <name type="synonym">Cocoa</name>
    <dbReference type="NCBI Taxonomy" id="3641"/>
    <lineage>
        <taxon>Eukaryota</taxon>
        <taxon>Viridiplantae</taxon>
        <taxon>Streptophyta</taxon>
        <taxon>Embryophyta</taxon>
        <taxon>Tracheophyta</taxon>
        <taxon>Spermatophyta</taxon>
        <taxon>Magnoliopsida</taxon>
        <taxon>eudicotyledons</taxon>
        <taxon>Gunneridae</taxon>
        <taxon>Pentapetalae</taxon>
        <taxon>rosids</taxon>
        <taxon>malvids</taxon>
        <taxon>Malvales</taxon>
        <taxon>Malvaceae</taxon>
        <taxon>Byttnerioideae</taxon>
        <taxon>Theobroma</taxon>
    </lineage>
</organism>
<name>A0A061GQD6_THECC</name>
<accession>A0A061GQD6</accession>
<protein>
    <submittedName>
        <fullName evidence="2">Uncharacterized protein</fullName>
    </submittedName>
</protein>
<evidence type="ECO:0000256" key="1">
    <source>
        <dbReference type="SAM" id="MobiDB-lite"/>
    </source>
</evidence>
<sequence length="156" mass="17665">MVSQMLWDKKIIQKRKISRSRTLSRIGYIESIAIGTWVHKRGRQYDVSDDDDDDDDKDAPPYAPSSPLLIGLSSSTMPSTSSALLGNVLSFKDAYNTLLARLDSVLANQATMRSKIDDNARYLDLLQDTLEEKFDAVNHVMTSHFNNIDQRIQLML</sequence>
<dbReference type="Proteomes" id="UP000026915">
    <property type="component" value="Chromosome 9"/>
</dbReference>
<proteinExistence type="predicted"/>
<dbReference type="EMBL" id="CM001887">
    <property type="protein sequence ID" value="EOY31701.1"/>
    <property type="molecule type" value="Genomic_DNA"/>
</dbReference>
<feature type="compositionally biased region" description="Acidic residues" evidence="1">
    <location>
        <begin position="47"/>
        <end position="57"/>
    </location>
</feature>
<dbReference type="HOGENOM" id="CLU_1689879_0_0_1"/>
<dbReference type="InParanoid" id="A0A061GQD6"/>
<evidence type="ECO:0000313" key="3">
    <source>
        <dbReference type="Proteomes" id="UP000026915"/>
    </source>
</evidence>
<feature type="region of interest" description="Disordered" evidence="1">
    <location>
        <begin position="45"/>
        <end position="71"/>
    </location>
</feature>
<evidence type="ECO:0000313" key="2">
    <source>
        <dbReference type="EMBL" id="EOY31701.1"/>
    </source>
</evidence>
<gene>
    <name evidence="2" type="ORF">TCM_038767</name>
</gene>
<reference evidence="2 3" key="1">
    <citation type="journal article" date="2013" name="Genome Biol.">
        <title>The genome sequence of the most widely cultivated cacao type and its use to identify candidate genes regulating pod color.</title>
        <authorList>
            <person name="Motamayor J.C."/>
            <person name="Mockaitis K."/>
            <person name="Schmutz J."/>
            <person name="Haiminen N."/>
            <person name="Iii D.L."/>
            <person name="Cornejo O."/>
            <person name="Findley S.D."/>
            <person name="Zheng P."/>
            <person name="Utro F."/>
            <person name="Royaert S."/>
            <person name="Saski C."/>
            <person name="Jenkins J."/>
            <person name="Podicheti R."/>
            <person name="Zhao M."/>
            <person name="Scheffler B.E."/>
            <person name="Stack J.C."/>
            <person name="Feltus F.A."/>
            <person name="Mustiga G.M."/>
            <person name="Amores F."/>
            <person name="Phillips W."/>
            <person name="Marelli J.P."/>
            <person name="May G.D."/>
            <person name="Shapiro H."/>
            <person name="Ma J."/>
            <person name="Bustamante C.D."/>
            <person name="Schnell R.J."/>
            <person name="Main D."/>
            <person name="Gilbert D."/>
            <person name="Parida L."/>
            <person name="Kuhn D.N."/>
        </authorList>
    </citation>
    <scope>NUCLEOTIDE SEQUENCE [LARGE SCALE GENOMIC DNA]</scope>
    <source>
        <strain evidence="3">cv. Matina 1-6</strain>
    </source>
</reference>
<keyword evidence="3" id="KW-1185">Reference proteome</keyword>
<dbReference type="Gramene" id="EOY31701">
    <property type="protein sequence ID" value="EOY31701"/>
    <property type="gene ID" value="TCM_038767"/>
</dbReference>